<keyword evidence="2" id="KW-1185">Reference proteome</keyword>
<dbReference type="AlphaFoldDB" id="D0LYG8"/>
<evidence type="ECO:0000313" key="2">
    <source>
        <dbReference type="Proteomes" id="UP000001880"/>
    </source>
</evidence>
<reference evidence="1 2" key="1">
    <citation type="journal article" date="2010" name="Stand. Genomic Sci.">
        <title>Complete genome sequence of Haliangium ochraceum type strain (SMP-2).</title>
        <authorList>
            <consortium name="US DOE Joint Genome Institute (JGI-PGF)"/>
            <person name="Ivanova N."/>
            <person name="Daum C."/>
            <person name="Lang E."/>
            <person name="Abt B."/>
            <person name="Kopitz M."/>
            <person name="Saunders E."/>
            <person name="Lapidus A."/>
            <person name="Lucas S."/>
            <person name="Glavina Del Rio T."/>
            <person name="Nolan M."/>
            <person name="Tice H."/>
            <person name="Copeland A."/>
            <person name="Cheng J.F."/>
            <person name="Chen F."/>
            <person name="Bruce D."/>
            <person name="Goodwin L."/>
            <person name="Pitluck S."/>
            <person name="Mavromatis K."/>
            <person name="Pati A."/>
            <person name="Mikhailova N."/>
            <person name="Chen A."/>
            <person name="Palaniappan K."/>
            <person name="Land M."/>
            <person name="Hauser L."/>
            <person name="Chang Y.J."/>
            <person name="Jeffries C.D."/>
            <person name="Detter J.C."/>
            <person name="Brettin T."/>
            <person name="Rohde M."/>
            <person name="Goker M."/>
            <person name="Bristow J."/>
            <person name="Markowitz V."/>
            <person name="Eisen J.A."/>
            <person name="Hugenholtz P."/>
            <person name="Kyrpides N.C."/>
            <person name="Klenk H.P."/>
        </authorList>
    </citation>
    <scope>NUCLEOTIDE SEQUENCE [LARGE SCALE GENOMIC DNA]</scope>
    <source>
        <strain evidence="2">DSM 14365 / CIP 107738 / JCM 11303 / AJ 13395 / SMP-2</strain>
    </source>
</reference>
<dbReference type="HOGENOM" id="CLU_1515885_0_0_7"/>
<proteinExistence type="predicted"/>
<dbReference type="Proteomes" id="UP000001880">
    <property type="component" value="Chromosome"/>
</dbReference>
<accession>D0LYG8</accession>
<dbReference type="EMBL" id="CP001804">
    <property type="protein sequence ID" value="ACY17834.1"/>
    <property type="molecule type" value="Genomic_DNA"/>
</dbReference>
<protein>
    <submittedName>
        <fullName evidence="1">Uncharacterized protein</fullName>
    </submittedName>
</protein>
<dbReference type="RefSeq" id="WP_012830426.1">
    <property type="nucleotide sequence ID" value="NC_013440.1"/>
</dbReference>
<name>D0LYG8_HALO1</name>
<gene>
    <name evidence="1" type="ordered locus">Hoch_5350</name>
</gene>
<organism evidence="1 2">
    <name type="scientific">Haliangium ochraceum (strain DSM 14365 / JCM 11303 / SMP-2)</name>
    <dbReference type="NCBI Taxonomy" id="502025"/>
    <lineage>
        <taxon>Bacteria</taxon>
        <taxon>Pseudomonadati</taxon>
        <taxon>Myxococcota</taxon>
        <taxon>Polyangia</taxon>
        <taxon>Haliangiales</taxon>
        <taxon>Kofleriaceae</taxon>
        <taxon>Haliangium</taxon>
    </lineage>
</organism>
<evidence type="ECO:0000313" key="1">
    <source>
        <dbReference type="EMBL" id="ACY17834.1"/>
    </source>
</evidence>
<dbReference type="KEGG" id="hoh:Hoch_5350"/>
<sequence>MLDRNQTIVQEPVQNLDVTETSTPTTVQAVGTGATTTTDSSGRLYATEATDIDLRVRVVADAVTLEIFNESTWEPFEAMDIVEVTAPKEATGYANLRVADISDVSGTLLYRVWGKSETGSVLPQWTRTAGGIICQVPLPPSSDQVQWLKFTIGAIPEQQGTATPLPLDPTTIIKKHG</sequence>